<dbReference type="GO" id="GO:0008270">
    <property type="term" value="F:zinc ion binding"/>
    <property type="evidence" value="ECO:0007669"/>
    <property type="project" value="UniProtKB-UniRule"/>
</dbReference>
<proteinExistence type="inferred from homology"/>
<protein>
    <recommendedName>
        <fullName evidence="5 10">Carbonic anhydrase</fullName>
        <ecNumber evidence="5 10">4.2.1.1</ecNumber>
    </recommendedName>
</protein>
<comment type="caution">
    <text evidence="12">The sequence shown here is derived from an EMBL/GenBank/DDBJ whole genome shotgun (WGS) entry which is preliminary data.</text>
</comment>
<feature type="chain" id="PRO_5043094369" description="Carbonic anhydrase" evidence="10">
    <location>
        <begin position="29"/>
        <end position="265"/>
    </location>
</feature>
<dbReference type="PANTHER" id="PTHR18952:SF244">
    <property type="entry name" value="CARBONIC ANHYDRASE"/>
    <property type="match status" value="1"/>
</dbReference>
<evidence type="ECO:0000256" key="2">
    <source>
        <dbReference type="ARBA" id="ARBA00002904"/>
    </source>
</evidence>
<keyword evidence="10" id="KW-0732">Signal</keyword>
<evidence type="ECO:0000256" key="3">
    <source>
        <dbReference type="ARBA" id="ARBA00004470"/>
    </source>
</evidence>
<comment type="cofactor">
    <cofactor evidence="1 10">
        <name>Zn(2+)</name>
        <dbReference type="ChEBI" id="CHEBI:29105"/>
    </cofactor>
</comment>
<dbReference type="Pfam" id="PF00194">
    <property type="entry name" value="Carb_anhydrase"/>
    <property type="match status" value="1"/>
</dbReference>
<dbReference type="InterPro" id="IPR041891">
    <property type="entry name" value="Alpha_CA_prokaryot-like"/>
</dbReference>
<gene>
    <name evidence="12" type="ORF">LITE_LOCUS26262</name>
</gene>
<comment type="subcellular location">
    <subcellularLocation>
        <location evidence="3">Plastid</location>
        <location evidence="3">Chloroplast stroma</location>
    </subcellularLocation>
</comment>
<dbReference type="InterPro" id="IPR001148">
    <property type="entry name" value="CA_dom"/>
</dbReference>
<feature type="signal peptide" evidence="10">
    <location>
        <begin position="1"/>
        <end position="28"/>
    </location>
</feature>
<dbReference type="PANTHER" id="PTHR18952">
    <property type="entry name" value="CARBONIC ANHYDRASE"/>
    <property type="match status" value="1"/>
</dbReference>
<comment type="similarity">
    <text evidence="10">Belongs to the alpha-carbonic anhydrase family.</text>
</comment>
<sequence>MNDAKLKPTLLIFCLISSLTVFCRSCYAKCHDHDQEFNYDEGSGRGPSEWGSLDPNWRACGEGKSQSPIELYQMVKHAPELGKLKRAYRAAPATIANRGHDVAVTWKGDAGKIRINGTTYRLQQCHWHTPSEHSIYGKRFDMELHMVHSSYDGSIAVVAFLYMFGESDPFLSMLLPHIISLGKGEHQLGRVNPKQIGFPSEKYYRYGGSLTTPPCTEGVIWTIFQQVKMVSPLQVQALKNAVDPGFQMNARPSQQLHGRSVYLYQ</sequence>
<evidence type="ECO:0000256" key="1">
    <source>
        <dbReference type="ARBA" id="ARBA00001947"/>
    </source>
</evidence>
<evidence type="ECO:0000256" key="10">
    <source>
        <dbReference type="RuleBase" id="RU367011"/>
    </source>
</evidence>
<dbReference type="Gene3D" id="3.10.200.10">
    <property type="entry name" value="Alpha carbonic anhydrase"/>
    <property type="match status" value="1"/>
</dbReference>
<dbReference type="PROSITE" id="PS00162">
    <property type="entry name" value="ALPHA_CA_1"/>
    <property type="match status" value="1"/>
</dbReference>
<keyword evidence="8 10" id="KW-0456">Lyase</keyword>
<evidence type="ECO:0000256" key="8">
    <source>
        <dbReference type="ARBA" id="ARBA00023239"/>
    </source>
</evidence>
<dbReference type="SUPFAM" id="SSF51069">
    <property type="entry name" value="Carbonic anhydrase"/>
    <property type="match status" value="1"/>
</dbReference>
<comment type="similarity">
    <text evidence="4">Belongs to the alpha-class carbonic anhydrase family.</text>
</comment>
<dbReference type="EC" id="4.2.1.1" evidence="5 10"/>
<keyword evidence="6 10" id="KW-0479">Metal-binding</keyword>
<dbReference type="SMART" id="SM01057">
    <property type="entry name" value="Carb_anhydrase"/>
    <property type="match status" value="1"/>
</dbReference>
<keyword evidence="13" id="KW-1185">Reference proteome</keyword>
<dbReference type="InterPro" id="IPR036398">
    <property type="entry name" value="CA_dom_sf"/>
</dbReference>
<name>A0AAV0LZ24_9ROSI</name>
<reference evidence="12" key="1">
    <citation type="submission" date="2022-08" db="EMBL/GenBank/DDBJ databases">
        <authorList>
            <person name="Gutierrez-Valencia J."/>
        </authorList>
    </citation>
    <scope>NUCLEOTIDE SEQUENCE</scope>
</reference>
<evidence type="ECO:0000313" key="13">
    <source>
        <dbReference type="Proteomes" id="UP001154282"/>
    </source>
</evidence>
<organism evidence="12 13">
    <name type="scientific">Linum tenue</name>
    <dbReference type="NCBI Taxonomy" id="586396"/>
    <lineage>
        <taxon>Eukaryota</taxon>
        <taxon>Viridiplantae</taxon>
        <taxon>Streptophyta</taxon>
        <taxon>Embryophyta</taxon>
        <taxon>Tracheophyta</taxon>
        <taxon>Spermatophyta</taxon>
        <taxon>Magnoliopsida</taxon>
        <taxon>eudicotyledons</taxon>
        <taxon>Gunneridae</taxon>
        <taxon>Pentapetalae</taxon>
        <taxon>rosids</taxon>
        <taxon>fabids</taxon>
        <taxon>Malpighiales</taxon>
        <taxon>Linaceae</taxon>
        <taxon>Linum</taxon>
    </lineage>
</organism>
<dbReference type="CDD" id="cd03124">
    <property type="entry name" value="alpha_CA_prokaryotic_like"/>
    <property type="match status" value="1"/>
</dbReference>
<dbReference type="EMBL" id="CAMGYJ010000006">
    <property type="protein sequence ID" value="CAI0439752.1"/>
    <property type="molecule type" value="Genomic_DNA"/>
</dbReference>
<evidence type="ECO:0000256" key="9">
    <source>
        <dbReference type="ARBA" id="ARBA00048348"/>
    </source>
</evidence>
<evidence type="ECO:0000256" key="7">
    <source>
        <dbReference type="ARBA" id="ARBA00022833"/>
    </source>
</evidence>
<evidence type="ECO:0000256" key="4">
    <source>
        <dbReference type="ARBA" id="ARBA00006365"/>
    </source>
</evidence>
<comment type="catalytic activity">
    <reaction evidence="9 10">
        <text>hydrogencarbonate + H(+) = CO2 + H2O</text>
        <dbReference type="Rhea" id="RHEA:10748"/>
        <dbReference type="ChEBI" id="CHEBI:15377"/>
        <dbReference type="ChEBI" id="CHEBI:15378"/>
        <dbReference type="ChEBI" id="CHEBI:16526"/>
        <dbReference type="ChEBI" id="CHEBI:17544"/>
        <dbReference type="EC" id="4.2.1.1"/>
    </reaction>
</comment>
<dbReference type="AlphaFoldDB" id="A0AAV0LZ24"/>
<accession>A0AAV0LZ24</accession>
<evidence type="ECO:0000259" key="11">
    <source>
        <dbReference type="PROSITE" id="PS51144"/>
    </source>
</evidence>
<evidence type="ECO:0000313" key="12">
    <source>
        <dbReference type="EMBL" id="CAI0439752.1"/>
    </source>
</evidence>
<evidence type="ECO:0000256" key="6">
    <source>
        <dbReference type="ARBA" id="ARBA00022723"/>
    </source>
</evidence>
<evidence type="ECO:0000256" key="5">
    <source>
        <dbReference type="ARBA" id="ARBA00012925"/>
    </source>
</evidence>
<dbReference type="PROSITE" id="PS51144">
    <property type="entry name" value="ALPHA_CA_2"/>
    <property type="match status" value="1"/>
</dbReference>
<keyword evidence="7 10" id="KW-0862">Zinc</keyword>
<comment type="function">
    <text evidence="2 10">Reversible hydration of carbon dioxide.</text>
</comment>
<dbReference type="GO" id="GO:0004089">
    <property type="term" value="F:carbonate dehydratase activity"/>
    <property type="evidence" value="ECO:0007669"/>
    <property type="project" value="UniProtKB-UniRule"/>
</dbReference>
<dbReference type="GO" id="GO:0009570">
    <property type="term" value="C:chloroplast stroma"/>
    <property type="evidence" value="ECO:0007669"/>
    <property type="project" value="UniProtKB-SubCell"/>
</dbReference>
<dbReference type="Proteomes" id="UP001154282">
    <property type="component" value="Unassembled WGS sequence"/>
</dbReference>
<dbReference type="InterPro" id="IPR023561">
    <property type="entry name" value="Carbonic_anhydrase_a-class"/>
</dbReference>
<dbReference type="InterPro" id="IPR018338">
    <property type="entry name" value="Carbonic_anhydrase_a-class_CS"/>
</dbReference>
<feature type="domain" description="Alpha-carbonic anhydrase" evidence="11">
    <location>
        <begin position="35"/>
        <end position="265"/>
    </location>
</feature>
<dbReference type="GO" id="GO:0006730">
    <property type="term" value="P:one-carbon metabolic process"/>
    <property type="evidence" value="ECO:0007669"/>
    <property type="project" value="TreeGrafter"/>
</dbReference>